<evidence type="ECO:0000313" key="1">
    <source>
        <dbReference type="EMBL" id="VDP51897.1"/>
    </source>
</evidence>
<reference evidence="1 2" key="2">
    <citation type="submission" date="2018-11" db="EMBL/GenBank/DDBJ databases">
        <authorList>
            <consortium name="Pathogen Informatics"/>
        </authorList>
    </citation>
    <scope>NUCLEOTIDE SEQUENCE [LARGE SCALE GENOMIC DNA]</scope>
</reference>
<evidence type="ECO:0000313" key="3">
    <source>
        <dbReference type="WBParaSite" id="SBAD_0001321401-mRNA-1"/>
    </source>
</evidence>
<dbReference type="WBParaSite" id="SBAD_0001321401-mRNA-1">
    <property type="protein sequence ID" value="SBAD_0001321401-mRNA-1"/>
    <property type="gene ID" value="SBAD_0001321401"/>
</dbReference>
<evidence type="ECO:0000313" key="2">
    <source>
        <dbReference type="Proteomes" id="UP000270296"/>
    </source>
</evidence>
<gene>
    <name evidence="1" type="ORF">SBAD_LOCUS12801</name>
</gene>
<dbReference type="AlphaFoldDB" id="A0A183JAA3"/>
<keyword evidence="2" id="KW-1185">Reference proteome</keyword>
<accession>A0A183JAA3</accession>
<name>A0A183JAA3_9BILA</name>
<protein>
    <submittedName>
        <fullName evidence="3">AraC family transcriptional regulator</fullName>
    </submittedName>
</protein>
<organism evidence="3">
    <name type="scientific">Soboliphyme baturini</name>
    <dbReference type="NCBI Taxonomy" id="241478"/>
    <lineage>
        <taxon>Eukaryota</taxon>
        <taxon>Metazoa</taxon>
        <taxon>Ecdysozoa</taxon>
        <taxon>Nematoda</taxon>
        <taxon>Enoplea</taxon>
        <taxon>Dorylaimia</taxon>
        <taxon>Dioctophymatida</taxon>
        <taxon>Dioctophymatoidea</taxon>
        <taxon>Soboliphymatidae</taxon>
        <taxon>Soboliphyme</taxon>
    </lineage>
</organism>
<sequence>MHFLKEGLILSLKNGHTDLNQGHRFSLLQLQSEDYHLSADRIQIIDSISEVGFYENTNIALSAHHDIDT</sequence>
<dbReference type="Proteomes" id="UP000270296">
    <property type="component" value="Unassembled WGS sequence"/>
</dbReference>
<proteinExistence type="predicted"/>
<dbReference type="EMBL" id="UZAM01018869">
    <property type="protein sequence ID" value="VDP51897.1"/>
    <property type="molecule type" value="Genomic_DNA"/>
</dbReference>
<reference evidence="3" key="1">
    <citation type="submission" date="2016-06" db="UniProtKB">
        <authorList>
            <consortium name="WormBaseParasite"/>
        </authorList>
    </citation>
    <scope>IDENTIFICATION</scope>
</reference>